<dbReference type="Proteomes" id="UP000028549">
    <property type="component" value="Unassembled WGS sequence"/>
</dbReference>
<keyword evidence="3" id="KW-1185">Reference proteome</keyword>
<feature type="transmembrane region" description="Helical" evidence="1">
    <location>
        <begin position="6"/>
        <end position="23"/>
    </location>
</feature>
<evidence type="ECO:0000256" key="1">
    <source>
        <dbReference type="SAM" id="Phobius"/>
    </source>
</evidence>
<evidence type="ECO:0008006" key="4">
    <source>
        <dbReference type="Google" id="ProtNLM"/>
    </source>
</evidence>
<protein>
    <recommendedName>
        <fullName evidence="4">DUF559 domain-containing protein</fullName>
    </recommendedName>
</protein>
<comment type="caution">
    <text evidence="2">The sequence shown here is derived from an EMBL/GenBank/DDBJ whole genome shotgun (WGS) entry which is preliminary data.</text>
</comment>
<dbReference type="AlphaFoldDB" id="A0A084H2C7"/>
<keyword evidence="1" id="KW-1133">Transmembrane helix</keyword>
<keyword evidence="1" id="KW-0812">Transmembrane</keyword>
<evidence type="ECO:0000313" key="2">
    <source>
        <dbReference type="EMBL" id="KEZ53739.1"/>
    </source>
</evidence>
<dbReference type="Gene3D" id="3.40.960.10">
    <property type="entry name" value="VSR Endonuclease"/>
    <property type="match status" value="1"/>
</dbReference>
<proteinExistence type="predicted"/>
<dbReference type="InterPro" id="IPR011335">
    <property type="entry name" value="Restrct_endonuc-II-like"/>
</dbReference>
<dbReference type="RefSeq" id="WP_029282081.1">
    <property type="nucleotide sequence ID" value="NZ_CANLZQ010000002.1"/>
</dbReference>
<accession>A0A084H2C7</accession>
<sequence>MTQITLIFLILIWMPLFIVLFRFHKNPDPHLNKEAITFENRVQKRLYTALRNNGYYVRVKEKCGPYTLDLVLPYYRVALRCLMDAEKIEDLGKRNYLRKQGWKVVGVTEKDIDGKMTTVLHKIEAAVLEKIK</sequence>
<dbReference type="SUPFAM" id="SSF52980">
    <property type="entry name" value="Restriction endonuclease-like"/>
    <property type="match status" value="1"/>
</dbReference>
<dbReference type="EMBL" id="JNVC02000001">
    <property type="protein sequence ID" value="KEZ53739.1"/>
    <property type="molecule type" value="Genomic_DNA"/>
</dbReference>
<dbReference type="STRING" id="246786.GS18_0201895"/>
<keyword evidence="1" id="KW-0472">Membrane</keyword>
<evidence type="ECO:0000313" key="3">
    <source>
        <dbReference type="Proteomes" id="UP000028549"/>
    </source>
</evidence>
<organism evidence="2 3">
    <name type="scientific">Metabacillus indicus</name>
    <name type="common">Bacillus indicus</name>
    <dbReference type="NCBI Taxonomy" id="246786"/>
    <lineage>
        <taxon>Bacteria</taxon>
        <taxon>Bacillati</taxon>
        <taxon>Bacillota</taxon>
        <taxon>Bacilli</taxon>
        <taxon>Bacillales</taxon>
        <taxon>Bacillaceae</taxon>
        <taxon>Metabacillus</taxon>
    </lineage>
</organism>
<name>A0A084H2C7_METID</name>
<gene>
    <name evidence="2" type="ORF">GS18_0201895</name>
</gene>
<reference evidence="2 3" key="1">
    <citation type="journal article" date="2005" name="Int. J. Syst. Evol. Microbiol.">
        <title>Bacillus cibi sp. nov., isolated from jeotgal, a traditional Korean fermented seafood.</title>
        <authorList>
            <person name="Yoon J.H."/>
            <person name="Lee C.H."/>
            <person name="Oh T.K."/>
        </authorList>
    </citation>
    <scope>NUCLEOTIDE SEQUENCE [LARGE SCALE GENOMIC DNA]</scope>
    <source>
        <strain evidence="2 3">DSM 16189</strain>
    </source>
</reference>